<dbReference type="InterPro" id="IPR041702">
    <property type="entry name" value="BchD/ChlD_VWA"/>
</dbReference>
<name>A0A8D4UU05_9FIRM</name>
<evidence type="ECO:0000313" key="5">
    <source>
        <dbReference type="Proteomes" id="UP000320585"/>
    </source>
</evidence>
<feature type="compositionally biased region" description="Acidic residues" evidence="2">
    <location>
        <begin position="328"/>
        <end position="342"/>
    </location>
</feature>
<dbReference type="EMBL" id="AP019697">
    <property type="protein sequence ID" value="BBK24810.1"/>
    <property type="molecule type" value="Genomic_DNA"/>
</dbReference>
<sequence length="635" mass="71097">MMKRNVYPFSAITGMEKAKKAILINLVNPHAGGLIISGKSGSGKSTLVRGARDLIDDPWVELPVSVTEDRLLGSIDTEKAVKTGERTLLPGLVDEANEGILYIDDVNLLQSDLLSIVLDIQQNGSYKLERDGLSVERKSRFTILSVMNPDGGSLPSSALDRFGLFVNIEGTEGIKDREEIIRRVLAYENDGIGFRNKWADANSVLREKIRNAREILPEVECPDAMIQLAAVYSLKANVSGHRADIYLIEAAKAIAALYNRMFIMPKDIEEAAEFVLPHRMRKPDTERNNTPQTEQNKEQEQEKKDKPENNEQQAPKNEDLRPAQLNDTQDESNDDSEPEDNTENAPAPREDQVDQADLSVVLPPMWIQPQRLRLKKSGDGKREFVLTDKKQGRYVKSKLPREKVSDIAFDATLRAAAPYQKARHLLNKDLAFVIKSRDLRDKVREKRTGHVFLFVVDASGSMGAKKRMSIVKGVIFKMLLEAYQKRDRVGMIAFRKKKAEVLLPITRSVEFAQKKLADLPTGGKTPLASGLRKAEDVLDMLYRQEPTQEPVVILITDGRATAGSNPDSDPVADALREGARLRRRNLPIAVIDTESGYIRLGLAEKLADIMGASYFHVDKLSEDSLLHIWRTTTED</sequence>
<dbReference type="SUPFAM" id="SSF53300">
    <property type="entry name" value="vWA-like"/>
    <property type="match status" value="1"/>
</dbReference>
<gene>
    <name evidence="4" type="ORF">Dia5BBH33_07450</name>
</gene>
<keyword evidence="5" id="KW-1185">Reference proteome</keyword>
<dbReference type="Gene3D" id="1.10.8.80">
    <property type="entry name" value="Magnesium chelatase subunit I, C-Terminal domain"/>
    <property type="match status" value="1"/>
</dbReference>
<reference evidence="5" key="1">
    <citation type="submission" date="2019-05" db="EMBL/GenBank/DDBJ databases">
        <title>Complete genome sequencing of Dialister sp. strain 5BBH33.</title>
        <authorList>
            <person name="Sakamoto M."/>
            <person name="Murakami T."/>
            <person name="Mori H."/>
        </authorList>
    </citation>
    <scope>NUCLEOTIDE SEQUENCE [LARGE SCALE GENOMIC DNA]</scope>
    <source>
        <strain evidence="5">5BBH33</strain>
    </source>
</reference>
<protein>
    <submittedName>
        <fullName evidence="4">Magnesium chelatase</fullName>
    </submittedName>
</protein>
<evidence type="ECO:0000256" key="2">
    <source>
        <dbReference type="SAM" id="MobiDB-lite"/>
    </source>
</evidence>
<organism evidence="4 5">
    <name type="scientific">Dialister hominis</name>
    <dbReference type="NCBI Taxonomy" id="2582419"/>
    <lineage>
        <taxon>Bacteria</taxon>
        <taxon>Bacillati</taxon>
        <taxon>Bacillota</taxon>
        <taxon>Negativicutes</taxon>
        <taxon>Veillonellales</taxon>
        <taxon>Veillonellaceae</taxon>
        <taxon>Dialister</taxon>
    </lineage>
</organism>
<dbReference type="GO" id="GO:0016887">
    <property type="term" value="F:ATP hydrolysis activity"/>
    <property type="evidence" value="ECO:0007669"/>
    <property type="project" value="InterPro"/>
</dbReference>
<dbReference type="CDD" id="cd00009">
    <property type="entry name" value="AAA"/>
    <property type="match status" value="1"/>
</dbReference>
<proteinExistence type="inferred from homology"/>
<dbReference type="RefSeq" id="WP_302123164.1">
    <property type="nucleotide sequence ID" value="NZ_DAWDNH010000022.1"/>
</dbReference>
<dbReference type="Proteomes" id="UP000320585">
    <property type="component" value="Chromosome"/>
</dbReference>
<dbReference type="InterPro" id="IPR002035">
    <property type="entry name" value="VWF_A"/>
</dbReference>
<dbReference type="AlphaFoldDB" id="A0A8D4UU05"/>
<dbReference type="SUPFAM" id="SSF52540">
    <property type="entry name" value="P-loop containing nucleoside triphosphate hydrolases"/>
    <property type="match status" value="1"/>
</dbReference>
<dbReference type="Gene3D" id="3.40.50.410">
    <property type="entry name" value="von Willebrand factor, type A domain"/>
    <property type="match status" value="1"/>
</dbReference>
<feature type="domain" description="VWFA" evidence="3">
    <location>
        <begin position="451"/>
        <end position="632"/>
    </location>
</feature>
<dbReference type="KEGG" id="dho:Dia5BBH33_07450"/>
<dbReference type="InterPro" id="IPR041628">
    <property type="entry name" value="ChlI/MoxR_AAA_lid"/>
</dbReference>
<evidence type="ECO:0000313" key="4">
    <source>
        <dbReference type="EMBL" id="BBK24810.1"/>
    </source>
</evidence>
<dbReference type="PROSITE" id="PS50234">
    <property type="entry name" value="VWFA"/>
    <property type="match status" value="1"/>
</dbReference>
<dbReference type="Pfam" id="PF13519">
    <property type="entry name" value="VWA_2"/>
    <property type="match status" value="1"/>
</dbReference>
<dbReference type="InterPro" id="IPR011704">
    <property type="entry name" value="ATPase_dyneun-rel_AAA"/>
</dbReference>
<dbReference type="GO" id="GO:0005524">
    <property type="term" value="F:ATP binding"/>
    <property type="evidence" value="ECO:0007669"/>
    <property type="project" value="InterPro"/>
</dbReference>
<dbReference type="InterPro" id="IPR036465">
    <property type="entry name" value="vWFA_dom_sf"/>
</dbReference>
<dbReference type="Pfam" id="PF07728">
    <property type="entry name" value="AAA_5"/>
    <property type="match status" value="1"/>
</dbReference>
<evidence type="ECO:0000256" key="1">
    <source>
        <dbReference type="ARBA" id="ARBA00005799"/>
    </source>
</evidence>
<dbReference type="SMART" id="SM00327">
    <property type="entry name" value="VWA"/>
    <property type="match status" value="1"/>
</dbReference>
<dbReference type="InterPro" id="IPR027417">
    <property type="entry name" value="P-loop_NTPase"/>
</dbReference>
<evidence type="ECO:0000259" key="3">
    <source>
        <dbReference type="PROSITE" id="PS50234"/>
    </source>
</evidence>
<accession>A0A8D4UU05</accession>
<dbReference type="Gene3D" id="3.40.50.300">
    <property type="entry name" value="P-loop containing nucleotide triphosphate hydrolases"/>
    <property type="match status" value="1"/>
</dbReference>
<dbReference type="InterPro" id="IPR052989">
    <property type="entry name" value="Mg-chelatase_DI-like"/>
</dbReference>
<dbReference type="Pfam" id="PF17863">
    <property type="entry name" value="AAA_lid_2"/>
    <property type="match status" value="1"/>
</dbReference>
<dbReference type="CDD" id="cd01451">
    <property type="entry name" value="vWA_Magnesium_chelatase"/>
    <property type="match status" value="1"/>
</dbReference>
<feature type="region of interest" description="Disordered" evidence="2">
    <location>
        <begin position="279"/>
        <end position="354"/>
    </location>
</feature>
<dbReference type="PANTHER" id="PTHR35023">
    <property type="entry name" value="CHELATASE-RELATED"/>
    <property type="match status" value="1"/>
</dbReference>
<comment type="similarity">
    <text evidence="1">Belongs to the Mg-chelatase subunits D/I family.</text>
</comment>
<dbReference type="PANTHER" id="PTHR35023:SF1">
    <property type="entry name" value="MG-PROTOPORPHYRIN IX CHELATASE"/>
    <property type="match status" value="1"/>
</dbReference>
<feature type="compositionally biased region" description="Basic and acidic residues" evidence="2">
    <location>
        <begin position="295"/>
        <end position="309"/>
    </location>
</feature>